<dbReference type="EMBL" id="JAAMFK010000003">
    <property type="protein sequence ID" value="MBS9338667.1"/>
    <property type="molecule type" value="Genomic_DNA"/>
</dbReference>
<name>A0ABS5R3D8_9LACO</name>
<proteinExistence type="predicted"/>
<comment type="caution">
    <text evidence="2">The sequence shown here is derived from an EMBL/GenBank/DDBJ whole genome shotgun (WGS) entry which is preliminary data.</text>
</comment>
<keyword evidence="1" id="KW-0472">Membrane</keyword>
<feature type="transmembrane region" description="Helical" evidence="1">
    <location>
        <begin position="9"/>
        <end position="30"/>
    </location>
</feature>
<keyword evidence="3" id="KW-1185">Reference proteome</keyword>
<dbReference type="RefSeq" id="WP_213808949.1">
    <property type="nucleotide sequence ID" value="NZ_JAAMFK010000003.1"/>
</dbReference>
<gene>
    <name evidence="2" type="ORF">G6R29_03350</name>
</gene>
<accession>A0ABS5R3D8</accession>
<keyword evidence="1" id="KW-1133">Transmembrane helix</keyword>
<reference evidence="2 3" key="1">
    <citation type="submission" date="2020-02" db="EMBL/GenBank/DDBJ databases">
        <title>Fructobacillus sp. isolated from paper mulberry of Taiwan.</title>
        <authorList>
            <person name="Lin S.-T."/>
        </authorList>
    </citation>
    <scope>NUCLEOTIDE SEQUENCE [LARGE SCALE GENOMIC DNA]</scope>
    <source>
        <strain evidence="2 3">M2-14</strain>
    </source>
</reference>
<protein>
    <submittedName>
        <fullName evidence="2">Uncharacterized protein</fullName>
    </submittedName>
</protein>
<evidence type="ECO:0000313" key="2">
    <source>
        <dbReference type="EMBL" id="MBS9338667.1"/>
    </source>
</evidence>
<feature type="transmembrane region" description="Helical" evidence="1">
    <location>
        <begin position="36"/>
        <end position="54"/>
    </location>
</feature>
<keyword evidence="1" id="KW-0812">Transmembrane</keyword>
<evidence type="ECO:0000256" key="1">
    <source>
        <dbReference type="SAM" id="Phobius"/>
    </source>
</evidence>
<dbReference type="Proteomes" id="UP001519504">
    <property type="component" value="Unassembled WGS sequence"/>
</dbReference>
<sequence>MIEKLKANIVANLVGAVVFFLVIHFAFGTGNLTEDIIETVIFFILMNLVSAFIAKHSDKEKKN</sequence>
<evidence type="ECO:0000313" key="3">
    <source>
        <dbReference type="Proteomes" id="UP001519504"/>
    </source>
</evidence>
<organism evidence="2 3">
    <name type="scientific">Fructobacillus broussonetiae</name>
    <dbReference type="NCBI Taxonomy" id="2713173"/>
    <lineage>
        <taxon>Bacteria</taxon>
        <taxon>Bacillati</taxon>
        <taxon>Bacillota</taxon>
        <taxon>Bacilli</taxon>
        <taxon>Lactobacillales</taxon>
        <taxon>Lactobacillaceae</taxon>
        <taxon>Fructobacillus</taxon>
    </lineage>
</organism>